<keyword evidence="2" id="KW-0501">Molybdenum cofactor biosynthesis</keyword>
<evidence type="ECO:0000256" key="1">
    <source>
        <dbReference type="ARBA" id="ARBA00022490"/>
    </source>
</evidence>
<organism evidence="3 4">
    <name type="scientific">Pseudomonas citronellolis</name>
    <dbReference type="NCBI Taxonomy" id="53408"/>
    <lineage>
        <taxon>Bacteria</taxon>
        <taxon>Pseudomonadati</taxon>
        <taxon>Pseudomonadota</taxon>
        <taxon>Gammaproteobacteria</taxon>
        <taxon>Pseudomonadales</taxon>
        <taxon>Pseudomonadaceae</taxon>
        <taxon>Pseudomonas</taxon>
    </lineage>
</organism>
<dbReference type="Pfam" id="PF02634">
    <property type="entry name" value="FdhD-NarQ"/>
    <property type="match status" value="1"/>
</dbReference>
<dbReference type="AlphaFoldDB" id="A0A1A9KCC9"/>
<dbReference type="GO" id="GO:0016783">
    <property type="term" value="F:sulfurtransferase activity"/>
    <property type="evidence" value="ECO:0007669"/>
    <property type="project" value="InterPro"/>
</dbReference>
<dbReference type="PANTHER" id="PTHR30592">
    <property type="entry name" value="FORMATE DEHYDROGENASE"/>
    <property type="match status" value="1"/>
</dbReference>
<dbReference type="InterPro" id="IPR003786">
    <property type="entry name" value="FdhD"/>
</dbReference>
<sequence>MELIDEARTDISDINAPPAPAQTYSYVELGESWIIGEAVLARETALAISYNGINQAVMMISPGNMEDFVRGFSLTNEIVTSPDEIRDIKITGSGESYLAQVEITNRAFWALKDHRRQLAGTSGCGICGVEALDQALPALTPLRLAPLPEARLLEGLRERINAAQTVARDSGALHAALYLDAQGEVRLCREDIGRHNALDKLIGAMAQARFEPAEGFVVVTSRCGLELIHKAVRARIGTLVSLSAPTALTVEWARRNQLNLIHLPHHSLPRLYSPAP</sequence>
<dbReference type="InterPro" id="IPR016193">
    <property type="entry name" value="Cytidine_deaminase-like"/>
</dbReference>
<gene>
    <name evidence="3" type="ORF">A9C11_15470</name>
</gene>
<dbReference type="GO" id="GO:0006777">
    <property type="term" value="P:Mo-molybdopterin cofactor biosynthetic process"/>
    <property type="evidence" value="ECO:0007669"/>
    <property type="project" value="UniProtKB-KW"/>
</dbReference>
<dbReference type="Gene3D" id="3.40.140.10">
    <property type="entry name" value="Cytidine Deaminase, domain 2"/>
    <property type="match status" value="1"/>
</dbReference>
<proteinExistence type="predicted"/>
<dbReference type="EMBL" id="CP015878">
    <property type="protein sequence ID" value="ANI15297.1"/>
    <property type="molecule type" value="Genomic_DNA"/>
</dbReference>
<dbReference type="NCBIfam" id="TIGR00129">
    <property type="entry name" value="fdhD_narQ"/>
    <property type="match status" value="1"/>
</dbReference>
<evidence type="ECO:0000313" key="4">
    <source>
        <dbReference type="Proteomes" id="UP000077748"/>
    </source>
</evidence>
<dbReference type="Gene3D" id="3.10.20.10">
    <property type="match status" value="1"/>
</dbReference>
<reference evidence="3 4" key="1">
    <citation type="submission" date="2016-05" db="EMBL/GenBank/DDBJ databases">
        <title>Genome Sequence of Pseudomonas citronellolis Strain SJTE-3, an Estrogens and Persistent Organic Pollutants degradation strain.</title>
        <authorList>
            <person name="Liang R."/>
        </authorList>
    </citation>
    <scope>NUCLEOTIDE SEQUENCE [LARGE SCALE GENOMIC DNA]</scope>
    <source>
        <strain evidence="3 4">SJTE-3</strain>
    </source>
</reference>
<dbReference type="RefSeq" id="WP_043272846.1">
    <property type="nucleotide sequence ID" value="NZ_CP015878.1"/>
</dbReference>
<dbReference type="PANTHER" id="PTHR30592:SF1">
    <property type="entry name" value="SULFUR CARRIER PROTEIN FDHD"/>
    <property type="match status" value="1"/>
</dbReference>
<dbReference type="PIRSF" id="PIRSF015626">
    <property type="entry name" value="FdhD"/>
    <property type="match status" value="1"/>
</dbReference>
<dbReference type="SUPFAM" id="SSF53927">
    <property type="entry name" value="Cytidine deaminase-like"/>
    <property type="match status" value="1"/>
</dbReference>
<evidence type="ECO:0000256" key="2">
    <source>
        <dbReference type="ARBA" id="ARBA00023150"/>
    </source>
</evidence>
<dbReference type="Proteomes" id="UP000077748">
    <property type="component" value="Chromosome"/>
</dbReference>
<keyword evidence="1" id="KW-0963">Cytoplasm</keyword>
<evidence type="ECO:0000313" key="3">
    <source>
        <dbReference type="EMBL" id="ANI15297.1"/>
    </source>
</evidence>
<name>A0A1A9KCC9_9PSED</name>
<accession>A0A1A9KCC9</accession>
<protein>
    <submittedName>
        <fullName evidence="3">Formate dehydrogenase family accessory protein FdhD</fullName>
    </submittedName>
</protein>